<evidence type="ECO:0000256" key="1">
    <source>
        <dbReference type="SAM" id="SignalP"/>
    </source>
</evidence>
<dbReference type="Proteomes" id="UP000830401">
    <property type="component" value="Chromosome"/>
</dbReference>
<sequence>MKHIFTRLLPAAAGVLLSVPVSQAQVHQPQAVGRARKALPTQIQNLLLPLGTPALQHALPGTERETGTSKISKKLERPIVRRDEVGAVGAKTSGVVDGPVSEEWIARYSGYGNSFDGAKDVVADAAGNVYVTGYSFGSNSYDYVTVKYSASGQQLWATRYNGASQSDDVPTGIALDAAGNVYVTGASYGTSATGYNYATVKYNGTNGQLLFSAIYTSEPRFSTLPSTDLAADIATDAAGNVYVTGSSYGISTNSYDYTTLKYSTSGQLQWVSQYIGSGTSTDNDLASNLALDNAGNVYVAGNSYRNNQGDYLTVKYSNGGTQLWASRYNGPANGYDLMRDLAVDANGSVYITGTSDNGSNYDYATVRYSTSGQQLWATRYNGAGNDYDEATSLVVDNAGNAVVTGYALGSNGTWDYTTIKYAVGGQPLWESYYNSPDNSYDEARDVAVDAANNVFVTGRSYNGSGQLDYATAKYAAATGQQLWASRYSGTVTGDQAVLGLAVDGTGNVAVTGASASTSSTDFDYATLKYAGANGQQLWQTRYSGPTATSVSSEANDVALDAAGNVYVTGSAYNGSSWDLVTIKYSASGQQLWEARYLGNTTNATNLAHIALDATGNVYVTGRNIYDGTGNNFDYATIKYNGVSGQQLWEARYEGSANGYDSPTDLAVDANGNVYVTGYSNGRSTGEDYATLKYDGASGQQLWVARYSTGSGFSTDEANALALDALGNIYVTGSSQDDYATIKYSSSGQQLWVARYTGQGPYGSEDVARDIAVDAAGDVYVTGNTENSKPYYNSDYATVKYAGASGQQLWLAVYNSPVDLDDYGTDLVVDGAGNVFVTGYSASDTNSDYDYATVKYAGASGQQLWETRYDGGFKGFDSPYDLAVDASGNAYVTGISSSDYATVKYDGGSGQQIWQARYNGPSNMSDTPAGLAVDAVGNVYVTGVSVEVLYRRSEFATIKYSQTSSAASLALATARPTLAVSTKGLHELSVYPNPATGPTTISFRPVGDGTAQVRVYNQLGQQVASLYEGKVRKGQHYELPLNSEKLAAGLYTCSLLVNGQRESVRLVVTH</sequence>
<dbReference type="PANTHER" id="PTHR35580:SF1">
    <property type="entry name" value="PHYTASE-LIKE DOMAIN-CONTAINING PROTEIN"/>
    <property type="match status" value="1"/>
</dbReference>
<feature type="domain" description="Bulb-type lectin" evidence="2">
    <location>
        <begin position="276"/>
        <end position="416"/>
    </location>
</feature>
<reference evidence="3" key="1">
    <citation type="submission" date="2022-04" db="EMBL/GenBank/DDBJ databases">
        <title>Hymenobacter sp. isolated from the air.</title>
        <authorList>
            <person name="Won M."/>
            <person name="Lee C.-M."/>
            <person name="Woen H.-Y."/>
            <person name="Kwon S.-W."/>
        </authorList>
    </citation>
    <scope>NUCLEOTIDE SEQUENCE</scope>
    <source>
        <strain evidence="3">5420S-77</strain>
    </source>
</reference>
<keyword evidence="4" id="KW-1185">Reference proteome</keyword>
<keyword evidence="1" id="KW-0732">Signal</keyword>
<dbReference type="Pfam" id="PF06739">
    <property type="entry name" value="SBBP"/>
    <property type="match status" value="3"/>
</dbReference>
<gene>
    <name evidence="3" type="ORF">MUN86_14190</name>
</gene>
<dbReference type="InterPro" id="IPR011042">
    <property type="entry name" value="6-blade_b-propeller_TolB-like"/>
</dbReference>
<dbReference type="InterPro" id="IPR010620">
    <property type="entry name" value="SBBP_repeat"/>
</dbReference>
<dbReference type="CDD" id="cd05819">
    <property type="entry name" value="NHL"/>
    <property type="match status" value="1"/>
</dbReference>
<dbReference type="Pfam" id="PF18962">
    <property type="entry name" value="Por_Secre_tail"/>
    <property type="match status" value="1"/>
</dbReference>
<evidence type="ECO:0000259" key="2">
    <source>
        <dbReference type="PROSITE" id="PS50927"/>
    </source>
</evidence>
<evidence type="ECO:0000313" key="4">
    <source>
        <dbReference type="Proteomes" id="UP000830401"/>
    </source>
</evidence>
<dbReference type="InterPro" id="IPR026444">
    <property type="entry name" value="Secre_tail"/>
</dbReference>
<proteinExistence type="predicted"/>
<dbReference type="PROSITE" id="PS50927">
    <property type="entry name" value="BULB_LECTIN"/>
    <property type="match status" value="1"/>
</dbReference>
<dbReference type="InterPro" id="IPR052918">
    <property type="entry name" value="Motility_Chemotaxis_Reg"/>
</dbReference>
<feature type="chain" id="PRO_5047429393" evidence="1">
    <location>
        <begin position="25"/>
        <end position="1069"/>
    </location>
</feature>
<dbReference type="NCBIfam" id="TIGR02608">
    <property type="entry name" value="delta_60_rpt"/>
    <property type="match status" value="2"/>
</dbReference>
<organism evidence="3 4">
    <name type="scientific">Hymenobacter volaticus</name>
    <dbReference type="NCBI Taxonomy" id="2932254"/>
    <lineage>
        <taxon>Bacteria</taxon>
        <taxon>Pseudomonadati</taxon>
        <taxon>Bacteroidota</taxon>
        <taxon>Cytophagia</taxon>
        <taxon>Cytophagales</taxon>
        <taxon>Hymenobacteraceae</taxon>
        <taxon>Hymenobacter</taxon>
    </lineage>
</organism>
<evidence type="ECO:0000313" key="3">
    <source>
        <dbReference type="EMBL" id="UOQ64717.1"/>
    </source>
</evidence>
<dbReference type="EMBL" id="CP095061">
    <property type="protein sequence ID" value="UOQ64717.1"/>
    <property type="molecule type" value="Genomic_DNA"/>
</dbReference>
<protein>
    <submittedName>
        <fullName evidence="3">SBBP repeat-containing protein</fullName>
    </submittedName>
</protein>
<dbReference type="InterPro" id="IPR013431">
    <property type="entry name" value="Delta_60_rpt"/>
</dbReference>
<dbReference type="NCBIfam" id="TIGR04183">
    <property type="entry name" value="Por_Secre_tail"/>
    <property type="match status" value="1"/>
</dbReference>
<dbReference type="PANTHER" id="PTHR35580">
    <property type="entry name" value="CELL SURFACE GLYCOPROTEIN (S-LAYER PROTEIN)-LIKE PROTEIN"/>
    <property type="match status" value="1"/>
</dbReference>
<dbReference type="Gene3D" id="2.120.10.30">
    <property type="entry name" value="TolB, C-terminal domain"/>
    <property type="match status" value="2"/>
</dbReference>
<name>A0ABY4G1N8_9BACT</name>
<dbReference type="RefSeq" id="WP_245118675.1">
    <property type="nucleotide sequence ID" value="NZ_CP095061.1"/>
</dbReference>
<feature type="signal peptide" evidence="1">
    <location>
        <begin position="1"/>
        <end position="24"/>
    </location>
</feature>
<dbReference type="InterPro" id="IPR001480">
    <property type="entry name" value="Bulb-type_lectin_dom"/>
</dbReference>
<dbReference type="SUPFAM" id="SSF101898">
    <property type="entry name" value="NHL repeat"/>
    <property type="match status" value="3"/>
</dbReference>
<dbReference type="Gene3D" id="2.40.10.500">
    <property type="match status" value="2"/>
</dbReference>
<accession>A0ABY4G1N8</accession>